<keyword evidence="7 10" id="KW-0443">Lipid metabolism</keyword>
<keyword evidence="14" id="KW-1185">Reference proteome</keyword>
<evidence type="ECO:0000313" key="14">
    <source>
        <dbReference type="Proteomes" id="UP000576082"/>
    </source>
</evidence>
<dbReference type="InterPro" id="IPR001095">
    <property type="entry name" value="Acetyl_CoA_COase_a_su"/>
</dbReference>
<keyword evidence="13" id="KW-0436">Ligase</keyword>
<dbReference type="HAMAP" id="MF_00823">
    <property type="entry name" value="AcetylCoA_CT_alpha"/>
    <property type="match status" value="1"/>
</dbReference>
<dbReference type="Proteomes" id="UP000576082">
    <property type="component" value="Unassembled WGS sequence"/>
</dbReference>
<feature type="domain" description="CoA carboxyltransferase C-terminal" evidence="12">
    <location>
        <begin position="40"/>
        <end position="294"/>
    </location>
</feature>
<dbReference type="PRINTS" id="PR01069">
    <property type="entry name" value="ACCCTRFRASEA"/>
</dbReference>
<comment type="caution">
    <text evidence="13">The sequence shown here is derived from an EMBL/GenBank/DDBJ whole genome shotgun (WGS) entry which is preliminary data.</text>
</comment>
<dbReference type="Pfam" id="PF03255">
    <property type="entry name" value="ACCA"/>
    <property type="match status" value="1"/>
</dbReference>
<evidence type="ECO:0000256" key="5">
    <source>
        <dbReference type="ARBA" id="ARBA00022832"/>
    </source>
</evidence>
<evidence type="ECO:0000256" key="6">
    <source>
        <dbReference type="ARBA" id="ARBA00022840"/>
    </source>
</evidence>
<comment type="similarity">
    <text evidence="10">Belongs to the AccA family.</text>
</comment>
<proteinExistence type="inferred from homology"/>
<gene>
    <name evidence="10" type="primary">accA</name>
    <name evidence="13" type="ORF">HHU12_00690</name>
</gene>
<evidence type="ECO:0000256" key="3">
    <source>
        <dbReference type="ARBA" id="ARBA00022679"/>
    </source>
</evidence>
<dbReference type="UniPathway" id="UPA00655">
    <property type="reaction ID" value="UER00711"/>
</dbReference>
<evidence type="ECO:0000256" key="1">
    <source>
        <dbReference type="ARBA" id="ARBA00004956"/>
    </source>
</evidence>
<evidence type="ECO:0000313" key="13">
    <source>
        <dbReference type="EMBL" id="NME66466.1"/>
    </source>
</evidence>
<keyword evidence="4 10" id="KW-0547">Nucleotide-binding</keyword>
<dbReference type="SUPFAM" id="SSF52096">
    <property type="entry name" value="ClpP/crotonase"/>
    <property type="match status" value="1"/>
</dbReference>
<comment type="subunit">
    <text evidence="10">Acetyl-CoA carboxylase is a heterohexamer composed of biotin carboxyl carrier protein (AccB), biotin carboxylase (AccC) and two subunits each of ACCase subunit alpha (AccA) and ACCase subunit beta (AccD).</text>
</comment>
<protein>
    <recommendedName>
        <fullName evidence="10">Acetyl-coenzyme A carboxylase carboxyl transferase subunit alpha</fullName>
        <shortName evidence="10">ACCase subunit alpha</shortName>
        <shortName evidence="10">Acetyl-CoA carboxylase carboxyltransferase subunit alpha</shortName>
        <ecNumber evidence="10">2.1.3.15</ecNumber>
    </recommendedName>
</protein>
<dbReference type="Gene3D" id="3.90.226.10">
    <property type="entry name" value="2-enoyl-CoA Hydratase, Chain A, domain 1"/>
    <property type="match status" value="1"/>
</dbReference>
<keyword evidence="2 10" id="KW-0444">Lipid biosynthesis</keyword>
<dbReference type="GO" id="GO:0009317">
    <property type="term" value="C:acetyl-CoA carboxylase complex"/>
    <property type="evidence" value="ECO:0007669"/>
    <property type="project" value="InterPro"/>
</dbReference>
<dbReference type="GO" id="GO:0006633">
    <property type="term" value="P:fatty acid biosynthetic process"/>
    <property type="evidence" value="ECO:0007669"/>
    <property type="project" value="UniProtKB-KW"/>
</dbReference>
<dbReference type="GO" id="GO:0016743">
    <property type="term" value="F:carboxyl- or carbamoyltransferase activity"/>
    <property type="evidence" value="ECO:0007669"/>
    <property type="project" value="UniProtKB-UniRule"/>
</dbReference>
<feature type="coiled-coil region" evidence="11">
    <location>
        <begin position="13"/>
        <end position="51"/>
    </location>
</feature>
<dbReference type="NCBIfam" id="NF004344">
    <property type="entry name" value="PRK05724.1"/>
    <property type="match status" value="1"/>
</dbReference>
<dbReference type="NCBIfam" id="NF041504">
    <property type="entry name" value="AccA_sub"/>
    <property type="match status" value="1"/>
</dbReference>
<comment type="pathway">
    <text evidence="1 10">Lipid metabolism; malonyl-CoA biosynthesis; malonyl-CoA from acetyl-CoA: step 1/1.</text>
</comment>
<dbReference type="RefSeq" id="WP_169654214.1">
    <property type="nucleotide sequence ID" value="NZ_JABANE010000001.1"/>
</dbReference>
<accession>A0A7X9RS07</accession>
<dbReference type="EC" id="2.1.3.15" evidence="10"/>
<keyword evidence="5 10" id="KW-0276">Fatty acid metabolism</keyword>
<dbReference type="PANTHER" id="PTHR42853">
    <property type="entry name" value="ACETYL-COENZYME A CARBOXYLASE CARBOXYL TRANSFERASE SUBUNIT ALPHA"/>
    <property type="match status" value="1"/>
</dbReference>
<keyword evidence="3 10" id="KW-0808">Transferase</keyword>
<comment type="catalytic activity">
    <reaction evidence="9 10">
        <text>N(6)-carboxybiotinyl-L-lysyl-[protein] + acetyl-CoA = N(6)-biotinyl-L-lysyl-[protein] + malonyl-CoA</text>
        <dbReference type="Rhea" id="RHEA:54728"/>
        <dbReference type="Rhea" id="RHEA-COMP:10505"/>
        <dbReference type="Rhea" id="RHEA-COMP:10506"/>
        <dbReference type="ChEBI" id="CHEBI:57288"/>
        <dbReference type="ChEBI" id="CHEBI:57384"/>
        <dbReference type="ChEBI" id="CHEBI:83144"/>
        <dbReference type="ChEBI" id="CHEBI:83145"/>
        <dbReference type="EC" id="2.1.3.15"/>
    </reaction>
</comment>
<name>A0A7X9RS07_9BACT</name>
<dbReference type="PANTHER" id="PTHR42853:SF3">
    <property type="entry name" value="ACETYL-COENZYME A CARBOXYLASE CARBOXYL TRANSFERASE SUBUNIT ALPHA, CHLOROPLASTIC"/>
    <property type="match status" value="1"/>
</dbReference>
<dbReference type="GO" id="GO:0005524">
    <property type="term" value="F:ATP binding"/>
    <property type="evidence" value="ECO:0007669"/>
    <property type="project" value="UniProtKB-KW"/>
</dbReference>
<sequence>MDQNTLLDFEKPIAELEAKLEDMRDLASKNNVDVSTAIEELEDKIVQLKKSTFENLTRWQRVQLSRHADRPYTLDYIYQITDDFVELHGDRAFGDDKAMVGGFGTIDGKTFMLIGQQKGRNTKQRQMRNFGMANPEGYRKALRLMKLAEKFKKPVVTFIDTPGAFPGLEAEERGQAEAIAKNLKEMFKLTVPVICIVIGEGASGGALGIAIGDSVMMLENTWYSVISPESCSSILWRSWDYKEQAAEALKLTAKDMESFGLIDKIIPEPLGGAHTNPQEMFKIMKETILSETAELENLDTITLKNNRIEKFSQMGVFEE</sequence>
<evidence type="ECO:0000259" key="12">
    <source>
        <dbReference type="PROSITE" id="PS50989"/>
    </source>
</evidence>
<dbReference type="GO" id="GO:0003989">
    <property type="term" value="F:acetyl-CoA carboxylase activity"/>
    <property type="evidence" value="ECO:0007669"/>
    <property type="project" value="InterPro"/>
</dbReference>
<dbReference type="InterPro" id="IPR029045">
    <property type="entry name" value="ClpP/crotonase-like_dom_sf"/>
</dbReference>
<comment type="function">
    <text evidence="10">Component of the acetyl coenzyme A carboxylase (ACC) complex. First, biotin carboxylase catalyzes the carboxylation of biotin on its carrier protein (BCCP) and then the CO(2) group is transferred by the carboxyltransferase to acetyl-CoA to form malonyl-CoA.</text>
</comment>
<evidence type="ECO:0000256" key="9">
    <source>
        <dbReference type="ARBA" id="ARBA00049152"/>
    </source>
</evidence>
<keyword evidence="6 10" id="KW-0067">ATP-binding</keyword>
<evidence type="ECO:0000256" key="11">
    <source>
        <dbReference type="SAM" id="Coils"/>
    </source>
</evidence>
<dbReference type="GO" id="GO:2001295">
    <property type="term" value="P:malonyl-CoA biosynthetic process"/>
    <property type="evidence" value="ECO:0007669"/>
    <property type="project" value="UniProtKB-UniRule"/>
</dbReference>
<evidence type="ECO:0000256" key="10">
    <source>
        <dbReference type="HAMAP-Rule" id="MF_00823"/>
    </source>
</evidence>
<dbReference type="EMBL" id="JABANE010000001">
    <property type="protein sequence ID" value="NME66466.1"/>
    <property type="molecule type" value="Genomic_DNA"/>
</dbReference>
<comment type="subcellular location">
    <subcellularLocation>
        <location evidence="10">Cytoplasm</location>
    </subcellularLocation>
</comment>
<evidence type="ECO:0000256" key="4">
    <source>
        <dbReference type="ARBA" id="ARBA00022741"/>
    </source>
</evidence>
<dbReference type="InterPro" id="IPR011763">
    <property type="entry name" value="COA_CT_C"/>
</dbReference>
<dbReference type="NCBIfam" id="TIGR00513">
    <property type="entry name" value="accA"/>
    <property type="match status" value="1"/>
</dbReference>
<organism evidence="13 14">
    <name type="scientific">Flammeovirga aprica JL-4</name>
    <dbReference type="NCBI Taxonomy" id="694437"/>
    <lineage>
        <taxon>Bacteria</taxon>
        <taxon>Pseudomonadati</taxon>
        <taxon>Bacteroidota</taxon>
        <taxon>Cytophagia</taxon>
        <taxon>Cytophagales</taxon>
        <taxon>Flammeovirgaceae</taxon>
        <taxon>Flammeovirga</taxon>
    </lineage>
</organism>
<keyword evidence="8 10" id="KW-0275">Fatty acid biosynthesis</keyword>
<reference evidence="13 14" key="1">
    <citation type="submission" date="2020-04" db="EMBL/GenBank/DDBJ databases">
        <title>Flammeovirga sp. SR4, a novel species isolated from seawater.</title>
        <authorList>
            <person name="Wang X."/>
        </authorList>
    </citation>
    <scope>NUCLEOTIDE SEQUENCE [LARGE SCALE GENOMIC DNA]</scope>
    <source>
        <strain evidence="13 14">ATCC 23126</strain>
    </source>
</reference>
<keyword evidence="10" id="KW-0963">Cytoplasm</keyword>
<dbReference type="AlphaFoldDB" id="A0A7X9RS07"/>
<dbReference type="PROSITE" id="PS50989">
    <property type="entry name" value="COA_CT_CTER"/>
    <property type="match status" value="1"/>
</dbReference>
<keyword evidence="11" id="KW-0175">Coiled coil</keyword>
<evidence type="ECO:0000256" key="8">
    <source>
        <dbReference type="ARBA" id="ARBA00023160"/>
    </source>
</evidence>
<evidence type="ECO:0000256" key="2">
    <source>
        <dbReference type="ARBA" id="ARBA00022516"/>
    </source>
</evidence>
<evidence type="ECO:0000256" key="7">
    <source>
        <dbReference type="ARBA" id="ARBA00023098"/>
    </source>
</evidence>